<reference evidence="3" key="1">
    <citation type="submission" date="2016-02" db="EMBL/GenBank/DDBJ databases">
        <authorList>
            <person name="Wibberg D."/>
        </authorList>
    </citation>
    <scope>NUCLEOTIDE SEQUENCE [LARGE SCALE GENOMIC DNA]</scope>
</reference>
<dbReference type="SMART" id="SM00530">
    <property type="entry name" value="HTH_XRE"/>
    <property type="match status" value="1"/>
</dbReference>
<dbReference type="InterPro" id="IPR001387">
    <property type="entry name" value="Cro/C1-type_HTH"/>
</dbReference>
<organism evidence="2 3">
    <name type="scientific">Candidatus Protofrankia californiensis</name>
    <dbReference type="NCBI Taxonomy" id="1839754"/>
    <lineage>
        <taxon>Bacteria</taxon>
        <taxon>Bacillati</taxon>
        <taxon>Actinomycetota</taxon>
        <taxon>Actinomycetes</taxon>
        <taxon>Frankiales</taxon>
        <taxon>Frankiaceae</taxon>
        <taxon>Protofrankia</taxon>
    </lineage>
</organism>
<proteinExistence type="predicted"/>
<dbReference type="Proteomes" id="UP000199013">
    <property type="component" value="Unassembled WGS sequence"/>
</dbReference>
<keyword evidence="3" id="KW-1185">Reference proteome</keyword>
<dbReference type="Pfam" id="PF13560">
    <property type="entry name" value="HTH_31"/>
    <property type="match status" value="1"/>
</dbReference>
<dbReference type="CDD" id="cd00093">
    <property type="entry name" value="HTH_XRE"/>
    <property type="match status" value="1"/>
</dbReference>
<dbReference type="EMBL" id="FLUV01000863">
    <property type="protein sequence ID" value="SBW21600.1"/>
    <property type="molecule type" value="Genomic_DNA"/>
</dbReference>
<dbReference type="InterPro" id="IPR010982">
    <property type="entry name" value="Lambda_DNA-bd_dom_sf"/>
</dbReference>
<dbReference type="Gene3D" id="1.10.260.40">
    <property type="entry name" value="lambda repressor-like DNA-binding domains"/>
    <property type="match status" value="1"/>
</dbReference>
<dbReference type="AlphaFoldDB" id="A0A1C3NWV3"/>
<evidence type="ECO:0000259" key="1">
    <source>
        <dbReference type="PROSITE" id="PS50943"/>
    </source>
</evidence>
<dbReference type="GO" id="GO:0003677">
    <property type="term" value="F:DNA binding"/>
    <property type="evidence" value="ECO:0007669"/>
    <property type="project" value="InterPro"/>
</dbReference>
<name>A0A1C3NWV3_9ACTN</name>
<evidence type="ECO:0000313" key="3">
    <source>
        <dbReference type="Proteomes" id="UP000199013"/>
    </source>
</evidence>
<sequence length="448" mass="48246">MPRERRAPPPDLWQRPDMAPALAGKDIGAIFRIYRRWTGSTQQDLAELIGGIAQPRISAIERGREQVMSLDLIQRIASGLNIPGHLLGLAPETMDDSASAIHDEDVQRREFHQLAVGVLAGAALDWPDAAWSVPTPPPDAVDAPARIGTADVAMYRRHLGYLYELDNTYGGGAAYRLTVAAVNQMRRALQTSSHTPDVGDALTRVLGEATEHAGWLAHDAGREQDARYWWLEALHAAQTADDDDVSTVAFASMSLAASTVGTPRDVVNLARAAQRCAATRNTPRLRSLLLAREAVGRAAQREPKAAWSALAKADNLIGTESDADPYWLEFWGQADLACHRMKAAEILGDIDTAVTAAGEAVTAVDPRFARNHAAYLASHGRVLATAGRPDEAMEVTGQAILRTAGVDSARIRSHIGQAVNILEARDASSTVRGFVEWARAYPLAGATT</sequence>
<dbReference type="PROSITE" id="PS50943">
    <property type="entry name" value="HTH_CROC1"/>
    <property type="match status" value="1"/>
</dbReference>
<feature type="domain" description="HTH cro/C1-type" evidence="1">
    <location>
        <begin position="41"/>
        <end position="87"/>
    </location>
</feature>
<evidence type="ECO:0000313" key="2">
    <source>
        <dbReference type="EMBL" id="SBW21600.1"/>
    </source>
</evidence>
<accession>A0A1C3NWV3</accession>
<dbReference type="SUPFAM" id="SSF47413">
    <property type="entry name" value="lambda repressor-like DNA-binding domains"/>
    <property type="match status" value="1"/>
</dbReference>
<protein>
    <recommendedName>
        <fullName evidence="1">HTH cro/C1-type domain-containing protein</fullName>
    </recommendedName>
</protein>
<gene>
    <name evidence="2" type="ORF">FDG2_2054</name>
</gene>